<sequence length="803" mass="85216">MDPPKPAPTPRKRNTVPVILVVDPSPASQPLVAQYAQSVIAALQALHPQTQLLFSAIVPSSHATPLNPFLPPAAFLAALPSFTRQPARPASTLWRSTTGLLRAIRTARRRLVEGPLAGAGGEGKAQLPKYVVVISATDVENMGGDEVWLEDDDQGETWESFAKTFTRATTRFPVNLLYNSPSPPPNSSFTFPLLSPSHACFLTGFYNNNARPSAPTPQPNGTSQLPASNAKRAAPPEPATANKKAKPNPTALSSGPAVSPQLANANIKQQQQPTPPNPSRTPHQPPSAPLQHSPQLPGTKASPLLPSLPSNLTNESLQHYIAEMQAAAARSGQPPPTAADIQAAALAAYAKNNGGASAARPGQQPTPRQGNAQLPPPGQHPAGGMQGGLPQIPPEMRAKIESHLQAIGKKVERGELSQAEASSQVRRLQEIANQHRLQMAQKQAQAQAQAQGHAQGQGLGLNIPLAPGLQTPQSAPAQPLAPQPPQQQQKPPSQQQQQQQQQQQPRPQTIWRGPISWALSEVTGTHTEYTMFCQAAPLQNSAIRDLADVKLPQSWRVTSLVQIQRSQLQDLANKHTLPAVSLQPIPTQQLPEDLRKKQLAAPGGHSNESLYSMFAQSMEMRSTCGVARFSGSNNGLVLIPVPNQSKLLALIFLKIPLPDIWLQDTNKASASAPPQQANHARAPSQPQRPPSAQSGMFSSPVQPPYQIPQQQQSSPSLPMHAQLPTPAFTAALGGGGGGGVNAFATGSGSAPFNLQQPPPPMQQQQVPVQAPQSFPEGGIGGMDFGELQRILGADQLAQIMSGI</sequence>
<feature type="compositionally biased region" description="Low complexity" evidence="1">
    <location>
        <begin position="680"/>
        <end position="700"/>
    </location>
</feature>
<protein>
    <recommendedName>
        <fullName evidence="4">Mediator of RNA polymerase II transcription subunit 25</fullName>
    </recommendedName>
</protein>
<evidence type="ECO:0000313" key="2">
    <source>
        <dbReference type="EMBL" id="GJN91681.1"/>
    </source>
</evidence>
<feature type="compositionally biased region" description="Pro residues" evidence="1">
    <location>
        <begin position="273"/>
        <end position="288"/>
    </location>
</feature>
<feature type="compositionally biased region" description="Low complexity" evidence="1">
    <location>
        <begin position="707"/>
        <end position="718"/>
    </location>
</feature>
<dbReference type="InterPro" id="IPR052145">
    <property type="entry name" value="Mediator/Homeobox_domain"/>
</dbReference>
<feature type="region of interest" description="Disordered" evidence="1">
    <location>
        <begin position="667"/>
        <end position="722"/>
    </location>
</feature>
<feature type="compositionally biased region" description="Polar residues" evidence="1">
    <location>
        <begin position="261"/>
        <end position="272"/>
    </location>
</feature>
<evidence type="ECO:0000313" key="3">
    <source>
        <dbReference type="Proteomes" id="UP001342314"/>
    </source>
</evidence>
<evidence type="ECO:0000256" key="1">
    <source>
        <dbReference type="SAM" id="MobiDB-lite"/>
    </source>
</evidence>
<evidence type="ECO:0008006" key="4">
    <source>
        <dbReference type="Google" id="ProtNLM"/>
    </source>
</evidence>
<feature type="region of interest" description="Disordered" evidence="1">
    <location>
        <begin position="210"/>
        <end position="311"/>
    </location>
</feature>
<proteinExistence type="predicted"/>
<reference evidence="2 3" key="1">
    <citation type="submission" date="2021-12" db="EMBL/GenBank/DDBJ databases">
        <title>High titer production of polyol ester of fatty acids by Rhodotorula paludigena BS15 towards product separation-free biomass refinery.</title>
        <authorList>
            <person name="Mano J."/>
            <person name="Ono H."/>
            <person name="Tanaka T."/>
            <person name="Naito K."/>
            <person name="Sushida H."/>
            <person name="Ike M."/>
            <person name="Tokuyasu K."/>
            <person name="Kitaoka M."/>
        </authorList>
    </citation>
    <scope>NUCLEOTIDE SEQUENCE [LARGE SCALE GENOMIC DNA]</scope>
    <source>
        <strain evidence="2 3">BS15</strain>
    </source>
</reference>
<feature type="compositionally biased region" description="Polar residues" evidence="1">
    <location>
        <begin position="667"/>
        <end position="678"/>
    </location>
</feature>
<accession>A0AAV5GGH1</accession>
<feature type="compositionally biased region" description="Polar residues" evidence="1">
    <location>
        <begin position="363"/>
        <end position="372"/>
    </location>
</feature>
<feature type="compositionally biased region" description="Low complexity" evidence="1">
    <location>
        <begin position="486"/>
        <end position="508"/>
    </location>
</feature>
<feature type="region of interest" description="Disordered" evidence="1">
    <location>
        <begin position="352"/>
        <end position="393"/>
    </location>
</feature>
<organism evidence="2 3">
    <name type="scientific">Rhodotorula paludigena</name>
    <dbReference type="NCBI Taxonomy" id="86838"/>
    <lineage>
        <taxon>Eukaryota</taxon>
        <taxon>Fungi</taxon>
        <taxon>Dikarya</taxon>
        <taxon>Basidiomycota</taxon>
        <taxon>Pucciniomycotina</taxon>
        <taxon>Microbotryomycetes</taxon>
        <taxon>Sporidiobolales</taxon>
        <taxon>Sporidiobolaceae</taxon>
        <taxon>Rhodotorula</taxon>
    </lineage>
</organism>
<feature type="compositionally biased region" description="Low complexity" evidence="1">
    <location>
        <begin position="439"/>
        <end position="456"/>
    </location>
</feature>
<dbReference type="AlphaFoldDB" id="A0AAV5GGH1"/>
<dbReference type="EMBL" id="BQKY01000009">
    <property type="protein sequence ID" value="GJN91681.1"/>
    <property type="molecule type" value="Genomic_DNA"/>
</dbReference>
<dbReference type="Proteomes" id="UP001342314">
    <property type="component" value="Unassembled WGS sequence"/>
</dbReference>
<feature type="region of interest" description="Disordered" evidence="1">
    <location>
        <begin position="439"/>
        <end position="510"/>
    </location>
</feature>
<keyword evidence="3" id="KW-1185">Reference proteome</keyword>
<dbReference type="PANTHER" id="PTHR24330">
    <property type="entry name" value="HOMEOBOX PROTEIN BARH-LIKE"/>
    <property type="match status" value="1"/>
</dbReference>
<gene>
    <name evidence="2" type="ORF">Rhopal_004704-T1</name>
</gene>
<comment type="caution">
    <text evidence="2">The sequence shown here is derived from an EMBL/GenBank/DDBJ whole genome shotgun (WGS) entry which is preliminary data.</text>
</comment>
<dbReference type="PANTHER" id="PTHR24330:SF19">
    <property type="entry name" value="MEDIATOR OF RNA POLYMERASE II TRANSCRIPTION SUBUNIT 29"/>
    <property type="match status" value="1"/>
</dbReference>
<name>A0AAV5GGH1_9BASI</name>